<organism evidence="5 6">
    <name type="scientific">Carboxylicivirga marina</name>
    <dbReference type="NCBI Taxonomy" id="2800988"/>
    <lineage>
        <taxon>Bacteria</taxon>
        <taxon>Pseudomonadati</taxon>
        <taxon>Bacteroidota</taxon>
        <taxon>Bacteroidia</taxon>
        <taxon>Marinilabiliales</taxon>
        <taxon>Marinilabiliaceae</taxon>
        <taxon>Carboxylicivirga</taxon>
    </lineage>
</organism>
<keyword evidence="6" id="KW-1185">Reference proteome</keyword>
<dbReference type="EMBL" id="JAENRR010000025">
    <property type="protein sequence ID" value="MBK3517972.1"/>
    <property type="molecule type" value="Genomic_DNA"/>
</dbReference>
<dbReference type="SUPFAM" id="SSF53822">
    <property type="entry name" value="Periplasmic binding protein-like I"/>
    <property type="match status" value="1"/>
</dbReference>
<proteinExistence type="inferred from homology"/>
<evidence type="ECO:0000256" key="1">
    <source>
        <dbReference type="ARBA" id="ARBA00004196"/>
    </source>
</evidence>
<evidence type="ECO:0000259" key="4">
    <source>
        <dbReference type="Pfam" id="PF13407"/>
    </source>
</evidence>
<gene>
    <name evidence="5" type="ORF">JIV24_11565</name>
</gene>
<dbReference type="PANTHER" id="PTHR30036:SF1">
    <property type="entry name" value="D-XYLOSE-BINDING PERIPLASMIC PROTEIN"/>
    <property type="match status" value="1"/>
</dbReference>
<sequence length="337" mass="37169">MNMRNINLIVFMCLIVIINACQSDKAVKLGFIYSTPNTERYVKEANFFRAYAEKHGATVYLEHGNGDEAIQYQKALELFDKGIDGLAIIAVNANTAAAIVREGQGRGVKVMAYNRLIKNCDLDFFVSGDNNALGKMMVDEIIKVKPRGNAIILGGDKYDRNAVELAASINKHLKPHIESGNIDVLYETFVEEWSDVNAAYELEQFISLSGQVPDIIFAGFDGMSGGCIRVLGERNEEKVVYISGQDATVEGVKNIVAGKQQMTAFHPLKDTGSKAAEIMLQLVANEKKAEKMANSYTNNGQIDVPTVKVPSIAVTKSNVKKVLVDDAKFYTYEEIYN</sequence>
<comment type="subcellular location">
    <subcellularLocation>
        <location evidence="1">Cell envelope</location>
    </subcellularLocation>
</comment>
<keyword evidence="3" id="KW-0732">Signal</keyword>
<evidence type="ECO:0000256" key="3">
    <source>
        <dbReference type="ARBA" id="ARBA00022729"/>
    </source>
</evidence>
<feature type="domain" description="Periplasmic binding protein" evidence="4">
    <location>
        <begin position="31"/>
        <end position="287"/>
    </location>
</feature>
<accession>A0ABS1HK90</accession>
<evidence type="ECO:0000313" key="6">
    <source>
        <dbReference type="Proteomes" id="UP000605676"/>
    </source>
</evidence>
<dbReference type="Gene3D" id="3.40.50.2300">
    <property type="match status" value="2"/>
</dbReference>
<comment type="caution">
    <text evidence="5">The sequence shown here is derived from an EMBL/GenBank/DDBJ whole genome shotgun (WGS) entry which is preliminary data.</text>
</comment>
<reference evidence="5 6" key="1">
    <citation type="submission" date="2021-01" db="EMBL/GenBank/DDBJ databases">
        <title>Carboxyliciviraga sp.nov., isolated from coastal sediments.</title>
        <authorList>
            <person name="Lu D."/>
            <person name="Zhang T."/>
        </authorList>
    </citation>
    <scope>NUCLEOTIDE SEQUENCE [LARGE SCALE GENOMIC DNA]</scope>
    <source>
        <strain evidence="5 6">N1Y132</strain>
    </source>
</reference>
<dbReference type="InterPro" id="IPR028082">
    <property type="entry name" value="Peripla_BP_I"/>
</dbReference>
<evidence type="ECO:0000313" key="5">
    <source>
        <dbReference type="EMBL" id="MBK3517972.1"/>
    </source>
</evidence>
<name>A0ABS1HK90_9BACT</name>
<dbReference type="InterPro" id="IPR050555">
    <property type="entry name" value="Bact_Solute-Bind_Prot2"/>
</dbReference>
<dbReference type="InterPro" id="IPR025997">
    <property type="entry name" value="SBP_2_dom"/>
</dbReference>
<dbReference type="Proteomes" id="UP000605676">
    <property type="component" value="Unassembled WGS sequence"/>
</dbReference>
<comment type="similarity">
    <text evidence="2">Belongs to the bacterial solute-binding protein 2 family.</text>
</comment>
<evidence type="ECO:0000256" key="2">
    <source>
        <dbReference type="ARBA" id="ARBA00007639"/>
    </source>
</evidence>
<dbReference type="PANTHER" id="PTHR30036">
    <property type="entry name" value="D-XYLOSE-BINDING PERIPLASMIC PROTEIN"/>
    <property type="match status" value="1"/>
</dbReference>
<protein>
    <submittedName>
        <fullName evidence="5">Substrate-binding domain-containing protein</fullName>
    </submittedName>
</protein>
<dbReference type="Pfam" id="PF13407">
    <property type="entry name" value="Peripla_BP_4"/>
    <property type="match status" value="1"/>
</dbReference>